<dbReference type="KEGG" id="ddl:Desdi_1596"/>
<keyword evidence="8 10" id="KW-0275">Fatty acid biosynthesis</keyword>
<dbReference type="STRING" id="871963.Desdi_1596"/>
<evidence type="ECO:0000256" key="11">
    <source>
        <dbReference type="SAM" id="MobiDB-lite"/>
    </source>
</evidence>
<dbReference type="HAMAP" id="MF_00823">
    <property type="entry name" value="AcetylCoA_CT_alpha"/>
    <property type="match status" value="1"/>
</dbReference>
<dbReference type="EMBL" id="CP003344">
    <property type="protein sequence ID" value="AGA69089.1"/>
    <property type="molecule type" value="Genomic_DNA"/>
</dbReference>
<comment type="pathway">
    <text evidence="1 10">Lipid metabolism; malonyl-CoA biosynthesis; malonyl-CoA from acetyl-CoA: step 1/1.</text>
</comment>
<keyword evidence="5 10" id="KW-0276">Fatty acid metabolism</keyword>
<dbReference type="PANTHER" id="PTHR42853:SF3">
    <property type="entry name" value="ACETYL-COENZYME A CARBOXYLASE CARBOXYL TRANSFERASE SUBUNIT ALPHA, CHLOROPLASTIC"/>
    <property type="match status" value="1"/>
</dbReference>
<dbReference type="RefSeq" id="WP_015262079.1">
    <property type="nucleotide sequence ID" value="NC_019903.1"/>
</dbReference>
<dbReference type="InterPro" id="IPR029045">
    <property type="entry name" value="ClpP/crotonase-like_dom_sf"/>
</dbReference>
<reference evidence="14" key="1">
    <citation type="submission" date="2012-02" db="EMBL/GenBank/DDBJ databases">
        <title>Complete sequence of Desulfitobacterium dichloroeliminans LMG P-21439.</title>
        <authorList>
            <person name="Lucas S."/>
            <person name="Han J."/>
            <person name="Lapidus A."/>
            <person name="Cheng J.-F."/>
            <person name="Goodwin L."/>
            <person name="Pitluck S."/>
            <person name="Peters L."/>
            <person name="Ovchinnikova G."/>
            <person name="Teshima H."/>
            <person name="Detter J.C."/>
            <person name="Han C."/>
            <person name="Tapia R."/>
            <person name="Land M."/>
            <person name="Hauser L."/>
            <person name="Kyrpides N."/>
            <person name="Ivanova N."/>
            <person name="Pagani I."/>
            <person name="Kruse T."/>
            <person name="de Vos W.M."/>
            <person name="Boon N."/>
            <person name="Smidt H."/>
            <person name="Woyke T."/>
        </authorList>
    </citation>
    <scope>NUCLEOTIDE SEQUENCE [LARGE SCALE GENOMIC DNA]</scope>
    <source>
        <strain evidence="14">LMG P-21439 / DCA1</strain>
    </source>
</reference>
<comment type="similarity">
    <text evidence="10">Belongs to the AccA family.</text>
</comment>
<dbReference type="NCBIfam" id="NF004344">
    <property type="entry name" value="PRK05724.1"/>
    <property type="match status" value="1"/>
</dbReference>
<dbReference type="PANTHER" id="PTHR42853">
    <property type="entry name" value="ACETYL-COENZYME A CARBOXYLASE CARBOXYL TRANSFERASE SUBUNIT ALPHA"/>
    <property type="match status" value="1"/>
</dbReference>
<evidence type="ECO:0000259" key="12">
    <source>
        <dbReference type="PROSITE" id="PS50989"/>
    </source>
</evidence>
<organism evidence="13 14">
    <name type="scientific">Desulfitobacterium dichloroeliminans (strain LMG P-21439 / DCA1)</name>
    <dbReference type="NCBI Taxonomy" id="871963"/>
    <lineage>
        <taxon>Bacteria</taxon>
        <taxon>Bacillati</taxon>
        <taxon>Bacillota</taxon>
        <taxon>Clostridia</taxon>
        <taxon>Eubacteriales</taxon>
        <taxon>Desulfitobacteriaceae</taxon>
        <taxon>Desulfitobacterium</taxon>
    </lineage>
</organism>
<evidence type="ECO:0000256" key="6">
    <source>
        <dbReference type="ARBA" id="ARBA00022840"/>
    </source>
</evidence>
<comment type="catalytic activity">
    <reaction evidence="9 10">
        <text>N(6)-carboxybiotinyl-L-lysyl-[protein] + acetyl-CoA = N(6)-biotinyl-L-lysyl-[protein] + malonyl-CoA</text>
        <dbReference type="Rhea" id="RHEA:54728"/>
        <dbReference type="Rhea" id="RHEA-COMP:10505"/>
        <dbReference type="Rhea" id="RHEA-COMP:10506"/>
        <dbReference type="ChEBI" id="CHEBI:57288"/>
        <dbReference type="ChEBI" id="CHEBI:57384"/>
        <dbReference type="ChEBI" id="CHEBI:83144"/>
        <dbReference type="ChEBI" id="CHEBI:83145"/>
        <dbReference type="EC" id="2.1.3.15"/>
    </reaction>
</comment>
<evidence type="ECO:0000256" key="5">
    <source>
        <dbReference type="ARBA" id="ARBA00022832"/>
    </source>
</evidence>
<name>L0F5J8_DESDL</name>
<comment type="subunit">
    <text evidence="10">Acetyl-CoA carboxylase is a heterohexamer composed of biotin carboxyl carrier protein (AccB), biotin carboxylase (AccC) and two subunits each of ACCase subunit alpha (AccA) and ACCase subunit beta (AccD).</text>
</comment>
<dbReference type="GO" id="GO:0005524">
    <property type="term" value="F:ATP binding"/>
    <property type="evidence" value="ECO:0007669"/>
    <property type="project" value="UniProtKB-KW"/>
</dbReference>
<protein>
    <recommendedName>
        <fullName evidence="10">Acetyl-coenzyme A carboxylase carboxyl transferase subunit alpha</fullName>
        <shortName evidence="10">ACCase subunit alpha</shortName>
        <shortName evidence="10">Acetyl-CoA carboxylase carboxyltransferase subunit alpha</shortName>
        <ecNumber evidence="10">2.1.3.15</ecNumber>
    </recommendedName>
</protein>
<dbReference type="OrthoDB" id="9808023at2"/>
<feature type="region of interest" description="Disordered" evidence="11">
    <location>
        <begin position="323"/>
        <end position="367"/>
    </location>
</feature>
<feature type="compositionally biased region" description="Low complexity" evidence="11">
    <location>
        <begin position="323"/>
        <end position="341"/>
    </location>
</feature>
<dbReference type="GO" id="GO:0009317">
    <property type="term" value="C:acetyl-CoA carboxylase complex"/>
    <property type="evidence" value="ECO:0007669"/>
    <property type="project" value="InterPro"/>
</dbReference>
<evidence type="ECO:0000256" key="8">
    <source>
        <dbReference type="ARBA" id="ARBA00023160"/>
    </source>
</evidence>
<dbReference type="HOGENOM" id="CLU_015486_0_2_9"/>
<dbReference type="EC" id="2.1.3.15" evidence="10"/>
<evidence type="ECO:0000256" key="10">
    <source>
        <dbReference type="HAMAP-Rule" id="MF_00823"/>
    </source>
</evidence>
<dbReference type="NCBIfam" id="TIGR00513">
    <property type="entry name" value="accA"/>
    <property type="match status" value="1"/>
</dbReference>
<evidence type="ECO:0000256" key="7">
    <source>
        <dbReference type="ARBA" id="ARBA00023098"/>
    </source>
</evidence>
<keyword evidence="10" id="KW-0963">Cytoplasm</keyword>
<gene>
    <name evidence="10" type="primary">accA</name>
    <name evidence="13" type="ordered locus">Desdi_1596</name>
</gene>
<evidence type="ECO:0000256" key="1">
    <source>
        <dbReference type="ARBA" id="ARBA00004956"/>
    </source>
</evidence>
<dbReference type="PRINTS" id="PR01069">
    <property type="entry name" value="ACCCTRFRASEA"/>
</dbReference>
<dbReference type="Gene3D" id="3.90.226.10">
    <property type="entry name" value="2-enoyl-CoA Hydratase, Chain A, domain 1"/>
    <property type="match status" value="1"/>
</dbReference>
<keyword evidence="7 10" id="KW-0443">Lipid metabolism</keyword>
<sequence length="367" mass="41084">MAQHFDFEKPILELEKKIAELQDFSKEKDINLSPEVSKLMRRLVRLRKEIYGNLEPWQKVQIARYMERPNIYDYIPLLFEDFIEFKGDRLYADDRAIVGGIATFQGIPVTVVAHIKGKDTKENIQRNFGMPHPEGYRKALRLMDQAEKFHRPILTFIDTPGAACDLEAEERGQGEAIARCLQAMAHYTVPIICTVIGEGGSGGALALGVGNTILMLENSFYSVIAPESCASILWKDPGKAQEAASALKFTAQDLLELGIADGIIKEPLGGAHRSAERTAEEMKKVITQAFDELRKASPEELQAMRYEKLMNYGRFAEQAWEEQLTPDTQDAQDAQDDQVVLSESQPYPDGQGSPDVYPSGTPDDDKL</sequence>
<dbReference type="GO" id="GO:0003989">
    <property type="term" value="F:acetyl-CoA carboxylase activity"/>
    <property type="evidence" value="ECO:0007669"/>
    <property type="project" value="InterPro"/>
</dbReference>
<dbReference type="AlphaFoldDB" id="L0F5J8"/>
<feature type="domain" description="CoA carboxyltransferase C-terminal" evidence="12">
    <location>
        <begin position="35"/>
        <end position="292"/>
    </location>
</feature>
<evidence type="ECO:0000256" key="4">
    <source>
        <dbReference type="ARBA" id="ARBA00022741"/>
    </source>
</evidence>
<dbReference type="GO" id="GO:0006633">
    <property type="term" value="P:fatty acid biosynthetic process"/>
    <property type="evidence" value="ECO:0007669"/>
    <property type="project" value="UniProtKB-KW"/>
</dbReference>
<keyword evidence="4 10" id="KW-0547">Nucleotide-binding</keyword>
<dbReference type="UniPathway" id="UPA00655">
    <property type="reaction ID" value="UER00711"/>
</dbReference>
<dbReference type="Proteomes" id="UP000010797">
    <property type="component" value="Chromosome"/>
</dbReference>
<dbReference type="InterPro" id="IPR011763">
    <property type="entry name" value="COA_CT_C"/>
</dbReference>
<dbReference type="Pfam" id="PF03255">
    <property type="entry name" value="ACCA"/>
    <property type="match status" value="1"/>
</dbReference>
<dbReference type="eggNOG" id="COG0825">
    <property type="taxonomic scope" value="Bacteria"/>
</dbReference>
<dbReference type="NCBIfam" id="NF041504">
    <property type="entry name" value="AccA_sub"/>
    <property type="match status" value="1"/>
</dbReference>
<keyword evidence="6 10" id="KW-0067">ATP-binding</keyword>
<dbReference type="PROSITE" id="PS50989">
    <property type="entry name" value="COA_CT_CTER"/>
    <property type="match status" value="1"/>
</dbReference>
<keyword evidence="2 10" id="KW-0444">Lipid biosynthesis</keyword>
<proteinExistence type="inferred from homology"/>
<evidence type="ECO:0000256" key="9">
    <source>
        <dbReference type="ARBA" id="ARBA00049152"/>
    </source>
</evidence>
<comment type="function">
    <text evidence="10">Component of the acetyl coenzyme A carboxylase (ACC) complex. First, biotin carboxylase catalyzes the carboxylation of biotin on its carrier protein (BCCP) and then the CO(2) group is transferred by the carboxyltransferase to acetyl-CoA to form malonyl-CoA.</text>
</comment>
<accession>L0F5J8</accession>
<evidence type="ECO:0000313" key="13">
    <source>
        <dbReference type="EMBL" id="AGA69089.1"/>
    </source>
</evidence>
<evidence type="ECO:0000313" key="14">
    <source>
        <dbReference type="Proteomes" id="UP000010797"/>
    </source>
</evidence>
<evidence type="ECO:0000256" key="3">
    <source>
        <dbReference type="ARBA" id="ARBA00022679"/>
    </source>
</evidence>
<dbReference type="GO" id="GO:2001295">
    <property type="term" value="P:malonyl-CoA biosynthetic process"/>
    <property type="evidence" value="ECO:0007669"/>
    <property type="project" value="UniProtKB-UniRule"/>
</dbReference>
<evidence type="ECO:0000256" key="2">
    <source>
        <dbReference type="ARBA" id="ARBA00022516"/>
    </source>
</evidence>
<comment type="subcellular location">
    <subcellularLocation>
        <location evidence="10">Cytoplasm</location>
    </subcellularLocation>
</comment>
<dbReference type="GO" id="GO:0016743">
    <property type="term" value="F:carboxyl- or carbamoyltransferase activity"/>
    <property type="evidence" value="ECO:0007669"/>
    <property type="project" value="UniProtKB-UniRule"/>
</dbReference>
<keyword evidence="3 10" id="KW-0808">Transferase</keyword>
<dbReference type="InterPro" id="IPR001095">
    <property type="entry name" value="Acetyl_CoA_COase_a_su"/>
</dbReference>
<dbReference type="SUPFAM" id="SSF52096">
    <property type="entry name" value="ClpP/crotonase"/>
    <property type="match status" value="1"/>
</dbReference>
<keyword evidence="14" id="KW-1185">Reference proteome</keyword>